<name>A0A1D8KJP9_9CAUD</name>
<dbReference type="OrthoDB" id="26662at10239"/>
<evidence type="ECO:0000313" key="3">
    <source>
        <dbReference type="Proteomes" id="UP000204537"/>
    </source>
</evidence>
<reference evidence="3 4" key="1">
    <citation type="journal article" date="2016" name="Virology">
        <title>The genomic content and context of auxiliary metabolic genes in marine cyanomyoviruses.</title>
        <authorList>
            <person name="Crummett L.T."/>
            <person name="Puxty R.J."/>
            <person name="Weihe C."/>
            <person name="Marston M.F."/>
            <person name="Martiny J.B."/>
        </authorList>
    </citation>
    <scope>NUCLEOTIDE SEQUENCE [LARGE SCALE GENOMIC DNA]</scope>
    <source>
        <strain evidence="1">0910TB04</strain>
        <strain evidence="2">1010CC42</strain>
    </source>
</reference>
<organism evidence="1 4">
    <name type="scientific">Synechococcus phage S-CAM3</name>
    <dbReference type="NCBI Taxonomy" id="1883366"/>
    <lineage>
        <taxon>Viruses</taxon>
        <taxon>Duplodnaviria</taxon>
        <taxon>Heunggongvirae</taxon>
        <taxon>Uroviricota</taxon>
        <taxon>Caudoviricetes</taxon>
        <taxon>Pantevenvirales</taxon>
        <taxon>Kyanoviridae</taxon>
        <taxon>Charybdisvirus</taxon>
        <taxon>Charybdisvirus scam3</taxon>
    </lineage>
</organism>
<keyword evidence="3" id="KW-1185">Reference proteome</keyword>
<protein>
    <submittedName>
        <fullName evidence="1">Uncharacterized protein</fullName>
    </submittedName>
</protein>
<accession>A0A1D8KJP9</accession>
<evidence type="ECO:0000313" key="4">
    <source>
        <dbReference type="Proteomes" id="UP000240804"/>
    </source>
</evidence>
<dbReference type="Proteomes" id="UP000204537">
    <property type="component" value="Segment"/>
</dbReference>
<dbReference type="KEGG" id="vg:30306421"/>
<dbReference type="EMBL" id="KU686199">
    <property type="protein sequence ID" value="AOV59114.1"/>
    <property type="molecule type" value="Genomic_DNA"/>
</dbReference>
<proteinExistence type="predicted"/>
<dbReference type="RefSeq" id="YP_009321394.1">
    <property type="nucleotide sequence ID" value="NC_031906.1"/>
</dbReference>
<dbReference type="EMBL" id="KU686198">
    <property type="protein sequence ID" value="AOV58875.1"/>
    <property type="molecule type" value="Genomic_DNA"/>
</dbReference>
<dbReference type="Proteomes" id="UP000240804">
    <property type="component" value="Segment"/>
</dbReference>
<dbReference type="GeneID" id="30306421"/>
<gene>
    <name evidence="2" type="ORF">C421010_131</name>
    <name evidence="1" type="ORF">T040910_131</name>
</gene>
<sequence>METWPGAPRRPVDEQIWLDIMKKRMFAMIVEYNFTEM</sequence>
<evidence type="ECO:0000313" key="1">
    <source>
        <dbReference type="EMBL" id="AOV58875.1"/>
    </source>
</evidence>
<evidence type="ECO:0000313" key="2">
    <source>
        <dbReference type="EMBL" id="AOV59114.1"/>
    </source>
</evidence>